<protein>
    <submittedName>
        <fullName evidence="1">Flagellar protein FlaF</fullName>
    </submittedName>
</protein>
<dbReference type="RefSeq" id="WP_092810319.1">
    <property type="nucleotide sequence ID" value="NZ_FMVW01000002.1"/>
</dbReference>
<reference evidence="1 2" key="1">
    <citation type="submission" date="2016-10" db="EMBL/GenBank/DDBJ databases">
        <authorList>
            <person name="de Groot N.N."/>
        </authorList>
    </citation>
    <scope>NUCLEOTIDE SEQUENCE [LARGE SCALE GENOMIC DNA]</scope>
    <source>
        <strain evidence="1 2">DSM 2698</strain>
    </source>
</reference>
<gene>
    <name evidence="1" type="ORF">SAMN03080610_01049</name>
</gene>
<name>A0A1G5MWA7_AFIMA</name>
<keyword evidence="1" id="KW-0966">Cell projection</keyword>
<dbReference type="Pfam" id="PF07309">
    <property type="entry name" value="FlaF"/>
    <property type="match status" value="1"/>
</dbReference>
<dbReference type="Proteomes" id="UP000199347">
    <property type="component" value="Unassembled WGS sequence"/>
</dbReference>
<dbReference type="InterPro" id="IPR010845">
    <property type="entry name" value="FlaF"/>
</dbReference>
<dbReference type="GO" id="GO:0044781">
    <property type="term" value="P:bacterial-type flagellum organization"/>
    <property type="evidence" value="ECO:0007669"/>
    <property type="project" value="InterPro"/>
</dbReference>
<evidence type="ECO:0000313" key="2">
    <source>
        <dbReference type="Proteomes" id="UP000199347"/>
    </source>
</evidence>
<organism evidence="1 2">
    <name type="scientific">Afifella marina DSM 2698</name>
    <dbReference type="NCBI Taxonomy" id="1120955"/>
    <lineage>
        <taxon>Bacteria</taxon>
        <taxon>Pseudomonadati</taxon>
        <taxon>Pseudomonadota</taxon>
        <taxon>Alphaproteobacteria</taxon>
        <taxon>Hyphomicrobiales</taxon>
        <taxon>Afifellaceae</taxon>
        <taxon>Afifella</taxon>
    </lineage>
</organism>
<accession>A0A1G5MWA7</accession>
<proteinExistence type="predicted"/>
<evidence type="ECO:0000313" key="1">
    <source>
        <dbReference type="EMBL" id="SCZ28831.1"/>
    </source>
</evidence>
<dbReference type="NCBIfam" id="NF009434">
    <property type="entry name" value="PRK12793.1"/>
    <property type="match status" value="1"/>
</dbReference>
<keyword evidence="2" id="KW-1185">Reference proteome</keyword>
<dbReference type="STRING" id="1120955.SAMN03080610_01049"/>
<dbReference type="EMBL" id="FMVW01000002">
    <property type="protein sequence ID" value="SCZ28831.1"/>
    <property type="molecule type" value="Genomic_DNA"/>
</dbReference>
<dbReference type="OrthoDB" id="9808944at2"/>
<keyword evidence="1" id="KW-0969">Cilium</keyword>
<sequence length="115" mass="12842">MYKFSYAEILDDSGGESRAREQMALDHALELLHVAEIRGSGSPEAAEALGYVNKLWNFMIRDLASPQNGLGQELRRDLISVGLWVIREAENVLVDPSRNFAALIEVNQTIRDGLK</sequence>
<dbReference type="AlphaFoldDB" id="A0A1G5MWA7"/>
<keyword evidence="1" id="KW-0282">Flagellum</keyword>